<dbReference type="SMART" id="SM00507">
    <property type="entry name" value="HNHc"/>
    <property type="match status" value="2"/>
</dbReference>
<dbReference type="SUPFAM" id="SSF54060">
    <property type="entry name" value="His-Me finger endonucleases"/>
    <property type="match status" value="2"/>
</dbReference>
<evidence type="ECO:0000313" key="2">
    <source>
        <dbReference type="EMBL" id="QBK85341.1"/>
    </source>
</evidence>
<keyword evidence="2" id="KW-0540">Nuclease</keyword>
<sequence length="354" mass="42159">MNKQEEKEEWKIISETNYEISNLGRVRNKNEYIMKNQITKTEYEYITLYIQLKRKKYFIHRLVTIAFISNSQNFPFVNHKDRNKRNNRVTNLEWVNNSMNAKHCVETGRDQYKRAVRQYDLQHNFIKEFSSIREAAKAVGLKPNNIHMCCTNPKRKTAGGFIWKYAEKIKKKPIKDVNWKKINNYPGYKLYENGQIYSEKRKRYLTLGIINGYYRVKLSHDGVRKNYMVHILVAQHFCDNSDNKPLVNHKDGNRLNNHYTNLEWVTHSENTRHAHDLGLKKKLKRIHKYTEDGVLITTFDTVREAAESVRSETKALIASIIKRITETCKGKRESIYGYKWKYGESLYEYLQKAK</sequence>
<dbReference type="InterPro" id="IPR010902">
    <property type="entry name" value="NUMOD4"/>
</dbReference>
<dbReference type="EMBL" id="MK500318">
    <property type="protein sequence ID" value="QBK85341.1"/>
    <property type="molecule type" value="Genomic_DNA"/>
</dbReference>
<name>A0A481YQ58_9VIRU</name>
<accession>A0A481YQ58</accession>
<reference evidence="2" key="1">
    <citation type="journal article" date="2019" name="MBio">
        <title>Virus Genomes from Deep Sea Sediments Expand the Ocean Megavirome and Support Independent Origins of Viral Gigantism.</title>
        <authorList>
            <person name="Backstrom D."/>
            <person name="Yutin N."/>
            <person name="Jorgensen S.L."/>
            <person name="Dharamshi J."/>
            <person name="Homa F."/>
            <person name="Zaremba-Niedwiedzka K."/>
            <person name="Spang A."/>
            <person name="Wolf Y.I."/>
            <person name="Koonin E.V."/>
            <person name="Ettema T.J."/>
        </authorList>
    </citation>
    <scope>NUCLEOTIDE SEQUENCE</scope>
</reference>
<dbReference type="Pfam" id="PF13392">
    <property type="entry name" value="HNH_3"/>
    <property type="match status" value="2"/>
</dbReference>
<feature type="domain" description="HNH nuclease" evidence="1">
    <location>
        <begin position="53"/>
        <end position="101"/>
    </location>
</feature>
<dbReference type="Gene3D" id="3.90.75.20">
    <property type="match status" value="2"/>
</dbReference>
<dbReference type="InterPro" id="IPR003615">
    <property type="entry name" value="HNH_nuc"/>
</dbReference>
<dbReference type="Pfam" id="PF07463">
    <property type="entry name" value="NUMOD4"/>
    <property type="match status" value="1"/>
</dbReference>
<feature type="domain" description="HNH nuclease" evidence="1">
    <location>
        <begin position="223"/>
        <end position="271"/>
    </location>
</feature>
<dbReference type="Gene3D" id="1.10.10.10">
    <property type="entry name" value="Winged helix-like DNA-binding domain superfamily/Winged helix DNA-binding domain"/>
    <property type="match status" value="2"/>
</dbReference>
<dbReference type="InterPro" id="IPR003647">
    <property type="entry name" value="Intron_nuc_1_rpt"/>
</dbReference>
<keyword evidence="2" id="KW-0255">Endonuclease</keyword>
<gene>
    <name evidence="2" type="ORF">LCIVAC01_01500</name>
</gene>
<dbReference type="InterPro" id="IPR044925">
    <property type="entry name" value="His-Me_finger_sf"/>
</dbReference>
<dbReference type="Pfam" id="PF07453">
    <property type="entry name" value="NUMOD1"/>
    <property type="match status" value="1"/>
</dbReference>
<protein>
    <submittedName>
        <fullName evidence="2">HNH endonuclease</fullName>
    </submittedName>
</protein>
<proteinExistence type="predicted"/>
<evidence type="ECO:0000259" key="1">
    <source>
        <dbReference type="SMART" id="SM00507"/>
    </source>
</evidence>
<dbReference type="SMART" id="SM00497">
    <property type="entry name" value="IENR1"/>
    <property type="match status" value="2"/>
</dbReference>
<organism evidence="2">
    <name type="scientific">Iridovirus LCIVAC01</name>
    <dbReference type="NCBI Taxonomy" id="2506607"/>
    <lineage>
        <taxon>Viruses</taxon>
        <taxon>Varidnaviria</taxon>
        <taxon>Bamfordvirae</taxon>
        <taxon>Nucleocytoviricota</taxon>
        <taxon>Megaviricetes</taxon>
        <taxon>Pimascovirales</taxon>
        <taxon>Pimascovirales incertae sedis</taxon>
        <taxon>Iridoviridae</taxon>
    </lineage>
</organism>
<dbReference type="GO" id="GO:0016788">
    <property type="term" value="F:hydrolase activity, acting on ester bonds"/>
    <property type="evidence" value="ECO:0007669"/>
    <property type="project" value="InterPro"/>
</dbReference>
<dbReference type="InterPro" id="IPR036388">
    <property type="entry name" value="WH-like_DNA-bd_sf"/>
</dbReference>
<keyword evidence="2" id="KW-0378">Hydrolase</keyword>
<dbReference type="GO" id="GO:0004519">
    <property type="term" value="F:endonuclease activity"/>
    <property type="evidence" value="ECO:0007669"/>
    <property type="project" value="UniProtKB-KW"/>
</dbReference>
<dbReference type="InterPro" id="IPR010896">
    <property type="entry name" value="NUMOD1"/>
</dbReference>